<keyword evidence="1" id="KW-0540">Nuclease</keyword>
<dbReference type="SUPFAM" id="SSF53098">
    <property type="entry name" value="Ribonuclease H-like"/>
    <property type="match status" value="1"/>
</dbReference>
<dbReference type="GO" id="GO:0016787">
    <property type="term" value="F:hydrolase activity"/>
    <property type="evidence" value="ECO:0007669"/>
    <property type="project" value="UniProtKB-KW"/>
</dbReference>
<evidence type="ECO:0000313" key="4">
    <source>
        <dbReference type="EMBL" id="AMW36143.1"/>
    </source>
</evidence>
<dbReference type="InterPro" id="IPR012337">
    <property type="entry name" value="RNaseH-like_sf"/>
</dbReference>
<dbReference type="Gene3D" id="3.90.1600.10">
    <property type="entry name" value="Palm domain of DNA polymerase"/>
    <property type="match status" value="1"/>
</dbReference>
<protein>
    <submittedName>
        <fullName evidence="4">DNA polymerase</fullName>
    </submittedName>
</protein>
<dbReference type="GO" id="GO:0039693">
    <property type="term" value="P:viral DNA genome replication"/>
    <property type="evidence" value="ECO:0007669"/>
    <property type="project" value="UniProtKB-KW"/>
</dbReference>
<evidence type="ECO:0000256" key="3">
    <source>
        <dbReference type="ARBA" id="ARBA00023109"/>
    </source>
</evidence>
<dbReference type="InterPro" id="IPR043502">
    <property type="entry name" value="DNA/RNA_pol_sf"/>
</dbReference>
<dbReference type="Proteomes" id="UP000225190">
    <property type="component" value="Segment"/>
</dbReference>
<keyword evidence="5" id="KW-1185">Reference proteome</keyword>
<sequence length="675" mass="76441">MFFNDAPAKLKRHKRQGRTSFARMNYRAHVPEVFTDEDLMNVPVGDVWVYDVESYPNYWCVCFLHVTSGKVVYFEDSPDAAINIAKLRWMLWRFCLIGFNSIKYDLPIVNLAILGHRAPMLFQATKDLIEFKMKRQEFQAKYHFESIKINHVDLLNVAPLDGSLKLYAGRMHQRRLQDLPYAVGSMLSYEQSINVRNYCMTDLENTAALYMKLKPQVDLREALGIQYSMDLRSKSDAQISEAVVNSELKKISGKWPHKPKADPSRRIHYQPPAWVQFQTPGLQAALRAICATSFGLDAAGSPVWPQGLGERTKSKSGKEVWELKVTIGGHDYKLGMGGLHSQEKSVSHKRGSDWILADIDVASFYPRLILNERLFPEHLGEDFLLVYDKIVTERLAAKSAGNNVIADSLKIVINGGFGKFGNMHSTLYAPDLMLQVTLTGQLALLMLIEAIMLMGIEIISGNTDGIVTKCPIGRYEEMMNMVAAWEKHTSLQTEETRYDALYAKDVNNYIAVKLDFDKKAGKWTDKIMGCKTKGVYAEKGSALNSVLSKNPETLIVTDAVQKLILDCRPIEETVYACKDFTRFVSVKNARGGAEKDGIYLGKVVRWYYAEGTTGHINLVGTGNVVGKTETGKPCMDLPEFFPDDLNYDWYINKINKTLYDIGYYEKQQKDIFEFA</sequence>
<organism evidence="4 5">
    <name type="scientific">Xanthomonas phage XAJ2</name>
    <dbReference type="NCBI Taxonomy" id="1775249"/>
    <lineage>
        <taxon>Viruses</taxon>
        <taxon>Duplodnaviria</taxon>
        <taxon>Heunggongvirae</taxon>
        <taxon>Uroviricota</taxon>
        <taxon>Caudoviricetes</taxon>
        <taxon>Caudoviricetes incertae sedis</taxon>
        <taxon>Xajduovirus</taxon>
        <taxon>Xajduovirus XAJ2</taxon>
    </lineage>
</organism>
<name>A0A1I9L2F6_9CAUD</name>
<evidence type="ECO:0000313" key="5">
    <source>
        <dbReference type="Proteomes" id="UP000225190"/>
    </source>
</evidence>
<dbReference type="InterPro" id="IPR023211">
    <property type="entry name" value="DNA_pol_palm_dom_sf"/>
</dbReference>
<keyword evidence="2" id="KW-0378">Hydrolase</keyword>
<dbReference type="GO" id="GO:0003676">
    <property type="term" value="F:nucleic acid binding"/>
    <property type="evidence" value="ECO:0007669"/>
    <property type="project" value="InterPro"/>
</dbReference>
<keyword evidence="3" id="KW-1194">Viral DNA replication</keyword>
<dbReference type="GO" id="GO:0004518">
    <property type="term" value="F:nuclease activity"/>
    <property type="evidence" value="ECO:0007669"/>
    <property type="project" value="UniProtKB-KW"/>
</dbReference>
<evidence type="ECO:0000256" key="2">
    <source>
        <dbReference type="ARBA" id="ARBA00022801"/>
    </source>
</evidence>
<dbReference type="SUPFAM" id="SSF56672">
    <property type="entry name" value="DNA/RNA polymerases"/>
    <property type="match status" value="1"/>
</dbReference>
<keyword evidence="3" id="KW-0235">DNA replication</keyword>
<evidence type="ECO:0000256" key="1">
    <source>
        <dbReference type="ARBA" id="ARBA00022722"/>
    </source>
</evidence>
<reference evidence="4 5" key="1">
    <citation type="submission" date="2015-11" db="EMBL/GenBank/DDBJ databases">
        <title>Bacteriophages of Xanthomonas arboricola pv. juglandis: Characterization of two phages.</title>
        <authorList>
            <person name="Domotor D."/>
            <person name="Frank T."/>
            <person name="Rakhely G."/>
            <person name="Doffkay Z."/>
            <person name="Schneider G."/>
            <person name="Kovacs T."/>
        </authorList>
    </citation>
    <scope>NUCLEOTIDE SEQUENCE [LARGE SCALE GENOMIC DNA]</scope>
</reference>
<dbReference type="Gene3D" id="3.30.420.10">
    <property type="entry name" value="Ribonuclease H-like superfamily/Ribonuclease H"/>
    <property type="match status" value="1"/>
</dbReference>
<dbReference type="InterPro" id="IPR036397">
    <property type="entry name" value="RNaseH_sf"/>
</dbReference>
<dbReference type="EMBL" id="KU197014">
    <property type="protein sequence ID" value="AMW36143.1"/>
    <property type="molecule type" value="Genomic_DNA"/>
</dbReference>
<proteinExistence type="predicted"/>
<accession>A0A1I9L2F6</accession>